<dbReference type="InterPro" id="IPR010982">
    <property type="entry name" value="Lambda_DNA-bd_dom_sf"/>
</dbReference>
<dbReference type="SUPFAM" id="SSF47413">
    <property type="entry name" value="lambda repressor-like DNA-binding domains"/>
    <property type="match status" value="1"/>
</dbReference>
<protein>
    <submittedName>
        <fullName evidence="2">Helix-turn-helix domain-containing protein</fullName>
    </submittedName>
</protein>
<dbReference type="InterPro" id="IPR001387">
    <property type="entry name" value="Cro/C1-type_HTH"/>
</dbReference>
<dbReference type="RefSeq" id="WP_154731708.1">
    <property type="nucleotide sequence ID" value="NZ_JACYYY010000002.1"/>
</dbReference>
<evidence type="ECO:0000313" key="2">
    <source>
        <dbReference type="EMBL" id="MTD35030.1"/>
    </source>
</evidence>
<evidence type="ECO:0000259" key="1">
    <source>
        <dbReference type="PROSITE" id="PS50943"/>
    </source>
</evidence>
<name>A0A6A8NFM0_ENTFC</name>
<dbReference type="EMBL" id="WLYP01000002">
    <property type="protein sequence ID" value="MTD35030.1"/>
    <property type="molecule type" value="Genomic_DNA"/>
</dbReference>
<dbReference type="GO" id="GO:0003677">
    <property type="term" value="F:DNA binding"/>
    <property type="evidence" value="ECO:0007669"/>
    <property type="project" value="InterPro"/>
</dbReference>
<dbReference type="AlphaFoldDB" id="A0A6A8NFM0"/>
<sequence length="75" mass="8873">MQIFLIEQRKKAGESQSYVANLLGISVTSYRERELGKLQFKMNEMFLIAKHYNKTIEEIFLPRKFTKSEQNEQTA</sequence>
<dbReference type="Gene3D" id="1.10.260.40">
    <property type="entry name" value="lambda repressor-like DNA-binding domains"/>
    <property type="match status" value="1"/>
</dbReference>
<gene>
    <name evidence="2" type="ORF">GKZ95_03925</name>
</gene>
<feature type="domain" description="HTH cro/C1-type" evidence="1">
    <location>
        <begin position="5"/>
        <end position="59"/>
    </location>
</feature>
<reference evidence="2" key="1">
    <citation type="submission" date="2019-10" db="EMBL/GenBank/DDBJ databases">
        <title>Identification of the same linezolid-resistant Tn6246::fexB-poxtA-carrying Enterococcus faecium strain colonizing a hospitalized patient and bovines in different continents.</title>
        <authorList>
            <person name="Tedim A.P."/>
            <person name="Freitas A.R."/>
            <person name="Novais C."/>
            <person name="Duarte B."/>
            <person name="Elghaieb H."/>
            <person name="Abbassi M.S."/>
            <person name="Peixe L."/>
        </authorList>
    </citation>
    <scope>NUCLEOTIDE SEQUENCE</scope>
    <source>
        <strain evidence="2">2FEZ</strain>
    </source>
</reference>
<proteinExistence type="predicted"/>
<dbReference type="Pfam" id="PF01381">
    <property type="entry name" value="HTH_3"/>
    <property type="match status" value="1"/>
</dbReference>
<dbReference type="SMART" id="SM00530">
    <property type="entry name" value="HTH_XRE"/>
    <property type="match status" value="1"/>
</dbReference>
<accession>A0A6A8NFM0</accession>
<comment type="caution">
    <text evidence="2">The sequence shown here is derived from an EMBL/GenBank/DDBJ whole genome shotgun (WGS) entry which is preliminary data.</text>
</comment>
<dbReference type="PROSITE" id="PS50943">
    <property type="entry name" value="HTH_CROC1"/>
    <property type="match status" value="1"/>
</dbReference>
<organism evidence="2">
    <name type="scientific">Enterococcus faecium</name>
    <name type="common">Streptococcus faecium</name>
    <dbReference type="NCBI Taxonomy" id="1352"/>
    <lineage>
        <taxon>Bacteria</taxon>
        <taxon>Bacillati</taxon>
        <taxon>Bacillota</taxon>
        <taxon>Bacilli</taxon>
        <taxon>Lactobacillales</taxon>
        <taxon>Enterococcaceae</taxon>
        <taxon>Enterococcus</taxon>
    </lineage>
</organism>
<dbReference type="CDD" id="cd00093">
    <property type="entry name" value="HTH_XRE"/>
    <property type="match status" value="1"/>
</dbReference>